<comment type="caution">
    <text evidence="3">The sequence shown here is derived from an EMBL/GenBank/DDBJ whole genome shotgun (WGS) entry which is preliminary data.</text>
</comment>
<evidence type="ECO:0000256" key="1">
    <source>
        <dbReference type="SAM" id="MobiDB-lite"/>
    </source>
</evidence>
<reference evidence="3 4" key="1">
    <citation type="submission" date="2015-06" db="EMBL/GenBank/DDBJ databases">
        <title>Survival trade-offs in plant roots during colonization by closely related pathogenic and mutualistic fungi.</title>
        <authorList>
            <person name="Hacquard S."/>
            <person name="Kracher B."/>
            <person name="Hiruma K."/>
            <person name="Weinman A."/>
            <person name="Muench P."/>
            <person name="Garrido Oter R."/>
            <person name="Ver Loren van Themaat E."/>
            <person name="Dallerey J.-F."/>
            <person name="Damm U."/>
            <person name="Henrissat B."/>
            <person name="Lespinet O."/>
            <person name="Thon M."/>
            <person name="Kemen E."/>
            <person name="McHardy A.C."/>
            <person name="Schulze-Lefert P."/>
            <person name="O'Connell R.J."/>
        </authorList>
    </citation>
    <scope>NUCLEOTIDE SEQUENCE [LARGE SCALE GENOMIC DNA]</scope>
    <source>
        <strain evidence="3 4">MAFF 238704</strain>
    </source>
</reference>
<name>A0A167CYC5_COLIC</name>
<evidence type="ECO:0000256" key="2">
    <source>
        <dbReference type="SAM" id="Phobius"/>
    </source>
</evidence>
<keyword evidence="2" id="KW-0812">Transmembrane</keyword>
<keyword evidence="4" id="KW-1185">Reference proteome</keyword>
<protein>
    <submittedName>
        <fullName evidence="3">Fungal specific transcription factor domain-containing protein</fullName>
    </submittedName>
</protein>
<dbReference type="Proteomes" id="UP000076584">
    <property type="component" value="Unassembled WGS sequence"/>
</dbReference>
<dbReference type="EMBL" id="LFIW01001200">
    <property type="protein sequence ID" value="KZL83180.1"/>
    <property type="molecule type" value="Genomic_DNA"/>
</dbReference>
<feature type="transmembrane region" description="Helical" evidence="2">
    <location>
        <begin position="207"/>
        <end position="230"/>
    </location>
</feature>
<sequence>MKHHNTPTFPRHYYLSKLTSAGHRQITCAVMDRTRIKKVIRPRVERRGIRRCQSCRRQCAMCDCRHPLISRLRNEPSSSSGTSPMSQSSTETSESKTTTSSDISPRLVALEPLHAAVTSAFFAFVGDSPSPITDIFSMSFMRTYLSNLIPVRAIVTTIGSICLEFQKRTSLERKKAAAAAIMNKDRQMLNEYLERLTAPDSHDQHVILLYGILMIYAELMTSESWVYFQATFRKLSGKIQEQFKQRRRKPLLYFERGLLMNFSMMGTFYSFVCFGDTFLVDLELYDPSPFEDVDSLNGRVRINSAIFHHYTKFMEQFARLHHRAFKWVQQARSTIKDRHLTGEAPEQELKETLARAGLMQKGRDIVESSGAAIDVMENLRGGYDEDGGDDEEDKTDFCILREAYYHYSLMGLTRTFWDPIWKLVDEDLPHVGDMPDLEAHGEFVRERIAQRMPVVGMEAWSYLIVLTGIGMESSTRENRERLTELFYDIMGKGFATAGAFLADAKLVWGMDTVSVYNVFGPLP</sequence>
<keyword evidence="2" id="KW-0472">Membrane</keyword>
<evidence type="ECO:0000313" key="4">
    <source>
        <dbReference type="Proteomes" id="UP000076584"/>
    </source>
</evidence>
<organism evidence="3 4">
    <name type="scientific">Colletotrichum incanum</name>
    <name type="common">Soybean anthracnose fungus</name>
    <dbReference type="NCBI Taxonomy" id="1573173"/>
    <lineage>
        <taxon>Eukaryota</taxon>
        <taxon>Fungi</taxon>
        <taxon>Dikarya</taxon>
        <taxon>Ascomycota</taxon>
        <taxon>Pezizomycotina</taxon>
        <taxon>Sordariomycetes</taxon>
        <taxon>Hypocreomycetidae</taxon>
        <taxon>Glomerellales</taxon>
        <taxon>Glomerellaceae</taxon>
        <taxon>Colletotrichum</taxon>
        <taxon>Colletotrichum spaethianum species complex</taxon>
    </lineage>
</organism>
<evidence type="ECO:0000313" key="3">
    <source>
        <dbReference type="EMBL" id="KZL83180.1"/>
    </source>
</evidence>
<feature type="transmembrane region" description="Helical" evidence="2">
    <location>
        <begin position="251"/>
        <end position="272"/>
    </location>
</feature>
<feature type="compositionally biased region" description="Low complexity" evidence="1">
    <location>
        <begin position="77"/>
        <end position="103"/>
    </location>
</feature>
<accession>A0A167CYC5</accession>
<proteinExistence type="predicted"/>
<gene>
    <name evidence="3" type="ORF">CI238_04522</name>
</gene>
<dbReference type="AlphaFoldDB" id="A0A167CYC5"/>
<keyword evidence="2" id="KW-1133">Transmembrane helix</keyword>
<feature type="region of interest" description="Disordered" evidence="1">
    <location>
        <begin position="73"/>
        <end position="103"/>
    </location>
</feature>